<feature type="region of interest" description="Disordered" evidence="5">
    <location>
        <begin position="1232"/>
        <end position="1314"/>
    </location>
</feature>
<keyword evidence="4" id="KW-0342">GTP-binding</keyword>
<evidence type="ECO:0000313" key="7">
    <source>
        <dbReference type="EMBL" id="KAG7364407.1"/>
    </source>
</evidence>
<evidence type="ECO:0000256" key="1">
    <source>
        <dbReference type="ARBA" id="ARBA00022490"/>
    </source>
</evidence>
<dbReference type="EMBL" id="JAGRRH010000009">
    <property type="protein sequence ID" value="KAG7364407.1"/>
    <property type="molecule type" value="Genomic_DNA"/>
</dbReference>
<dbReference type="PANTHER" id="PTHR45709:SF2">
    <property type="entry name" value="LARGE SUBUNIT GTPASE 1 HOMOLOG"/>
    <property type="match status" value="1"/>
</dbReference>
<feature type="region of interest" description="Disordered" evidence="5">
    <location>
        <begin position="306"/>
        <end position="351"/>
    </location>
</feature>
<evidence type="ECO:0000313" key="8">
    <source>
        <dbReference type="Proteomes" id="UP000693970"/>
    </source>
</evidence>
<dbReference type="InterPro" id="IPR043358">
    <property type="entry name" value="GNL1-like"/>
</dbReference>
<organism evidence="7 8">
    <name type="scientific">Nitzschia inconspicua</name>
    <dbReference type="NCBI Taxonomy" id="303405"/>
    <lineage>
        <taxon>Eukaryota</taxon>
        <taxon>Sar</taxon>
        <taxon>Stramenopiles</taxon>
        <taxon>Ochrophyta</taxon>
        <taxon>Bacillariophyta</taxon>
        <taxon>Bacillariophyceae</taxon>
        <taxon>Bacillariophycidae</taxon>
        <taxon>Bacillariales</taxon>
        <taxon>Bacillariaceae</taxon>
        <taxon>Nitzschia</taxon>
    </lineage>
</organism>
<proteinExistence type="predicted"/>
<dbReference type="Pfam" id="PF01926">
    <property type="entry name" value="MMR_HSR1"/>
    <property type="match status" value="1"/>
</dbReference>
<keyword evidence="2" id="KW-0547">Nucleotide-binding</keyword>
<evidence type="ECO:0000256" key="3">
    <source>
        <dbReference type="ARBA" id="ARBA00022801"/>
    </source>
</evidence>
<dbReference type="InterPro" id="IPR006073">
    <property type="entry name" value="GTP-bd"/>
</dbReference>
<dbReference type="PANTHER" id="PTHR45709">
    <property type="entry name" value="LARGE SUBUNIT GTPASE 1 HOMOLOG-RELATED"/>
    <property type="match status" value="1"/>
</dbReference>
<feature type="compositionally biased region" description="Acidic residues" evidence="5">
    <location>
        <begin position="316"/>
        <end position="327"/>
    </location>
</feature>
<dbReference type="Proteomes" id="UP000693970">
    <property type="component" value="Unassembled WGS sequence"/>
</dbReference>
<keyword evidence="8" id="KW-1185">Reference proteome</keyword>
<protein>
    <submittedName>
        <fullName evidence="7">HSR1-like GTP-binding protein</fullName>
    </submittedName>
</protein>
<evidence type="ECO:0000259" key="6">
    <source>
        <dbReference type="Pfam" id="PF01926"/>
    </source>
</evidence>
<dbReference type="GO" id="GO:0005525">
    <property type="term" value="F:GTP binding"/>
    <property type="evidence" value="ECO:0007669"/>
    <property type="project" value="UniProtKB-KW"/>
</dbReference>
<evidence type="ECO:0000256" key="4">
    <source>
        <dbReference type="ARBA" id="ARBA00023134"/>
    </source>
</evidence>
<accession>A0A9K3PYA5</accession>
<feature type="region of interest" description="Disordered" evidence="5">
    <location>
        <begin position="1"/>
        <end position="46"/>
    </location>
</feature>
<keyword evidence="1" id="KW-0963">Cytoplasm</keyword>
<feature type="compositionally biased region" description="Basic residues" evidence="5">
    <location>
        <begin position="1244"/>
        <end position="1259"/>
    </location>
</feature>
<dbReference type="GO" id="GO:0003924">
    <property type="term" value="F:GTPase activity"/>
    <property type="evidence" value="ECO:0007669"/>
    <property type="project" value="InterPro"/>
</dbReference>
<feature type="domain" description="G" evidence="6">
    <location>
        <begin position="395"/>
        <end position="456"/>
    </location>
</feature>
<keyword evidence="3" id="KW-0378">Hydrolase</keyword>
<evidence type="ECO:0000256" key="2">
    <source>
        <dbReference type="ARBA" id="ARBA00022741"/>
    </source>
</evidence>
<gene>
    <name evidence="7" type="ORF">IV203_037609</name>
</gene>
<feature type="compositionally biased region" description="Basic and acidic residues" evidence="5">
    <location>
        <begin position="334"/>
        <end position="350"/>
    </location>
</feature>
<dbReference type="GO" id="GO:0005829">
    <property type="term" value="C:cytosol"/>
    <property type="evidence" value="ECO:0007669"/>
    <property type="project" value="TreeGrafter"/>
</dbReference>
<reference evidence="7" key="1">
    <citation type="journal article" date="2021" name="Sci. Rep.">
        <title>Diploid genomic architecture of Nitzschia inconspicua, an elite biomass production diatom.</title>
        <authorList>
            <person name="Oliver A."/>
            <person name="Podell S."/>
            <person name="Pinowska A."/>
            <person name="Traller J.C."/>
            <person name="Smith S.R."/>
            <person name="McClure R."/>
            <person name="Beliaev A."/>
            <person name="Bohutskyi P."/>
            <person name="Hill E.A."/>
            <person name="Rabines A."/>
            <person name="Zheng H."/>
            <person name="Allen L.Z."/>
            <person name="Kuo A."/>
            <person name="Grigoriev I.V."/>
            <person name="Allen A.E."/>
            <person name="Hazlebeck D."/>
            <person name="Allen E.E."/>
        </authorList>
    </citation>
    <scope>NUCLEOTIDE SEQUENCE</scope>
    <source>
        <strain evidence="7">Hildebrandi</strain>
    </source>
</reference>
<name>A0A9K3PYA5_9STRA</name>
<dbReference type="OrthoDB" id="61815at2759"/>
<feature type="region of interest" description="Disordered" evidence="5">
    <location>
        <begin position="1155"/>
        <end position="1175"/>
    </location>
</feature>
<reference evidence="7" key="2">
    <citation type="submission" date="2021-04" db="EMBL/GenBank/DDBJ databases">
        <authorList>
            <person name="Podell S."/>
        </authorList>
    </citation>
    <scope>NUCLEOTIDE SEQUENCE</scope>
    <source>
        <strain evidence="7">Hildebrandi</strain>
    </source>
</reference>
<evidence type="ECO:0000256" key="5">
    <source>
        <dbReference type="SAM" id="MobiDB-lite"/>
    </source>
</evidence>
<comment type="caution">
    <text evidence="7">The sequence shown here is derived from an EMBL/GenBank/DDBJ whole genome shotgun (WGS) entry which is preliminary data.</text>
</comment>
<sequence length="1314" mass="145276">MPRNQGTSRKGKPKKNERAAGMGRSLQKSRPKRHTPSASTGGMAMRQGVESINTSTKNDFIDNRASVLDVNDLDDFLIQAEMANREFISEKEQVVVLDATAQAASNVYVLDNDSVPTTLQGRGPVSSHFAFQELSVPRRPAWDETTTADELHRREKEAFLDWRRGIAQKEEEIIFKSSTGSISSLGVTPFEKNIEIWRQLWRVLERCSCIVQIVDARNPLFYLSKDLKAYTTQELGKPMLLLINKSDYLSPAQRQAWHDYFSDPDNEWEHVFFSAHEEQHRLDEEATAAAREEELEEEKAYQAQVEASTLDKHDVLDEDGEDGDDDNTATVHVDASRFDQDGNKNKKDPNSLKLSYANVGVEKPLSRLELLGWLRRFAEDNNCTVDPKYDRVPFGMVGFPNVGKSSVINVLMGHAKNAHGVVRVGVASQPGKTKHFQTLLLPDREDMLLCDCPGLVFPSFVNNTADLIAAGVYPIAQMRDWRSVMDLLCRRIPREVLNAQYGILIPMPTADAMLQAAKNGKGKLPAPTAEEFLSAFCEARNMFAAASGVPDYQRASRIIVKEYADGKLLYCHAPPKFDENSFQMETLRMALQKTKKLRDKLLPSTEDEYPGLKDSSDEHRAIQMDSLTPKNFESVNSSVATHESVHGEVRSLPAGNTDWMGTSSHPVFYCRKEASRLLGLIGAPPLQWKLLDTDEETPISKSKDGKDPSSADALCATTSLGISDLALKSLIHFLEAHVKLLLVVDQAYYWLKVSASLHWGLGPNSQCVERVERAEIAKEYRKSKNANGEDEIASSLEPRRRLDATSILALTAARRNVAQCLVDQSLSLVETFQRVQALSQANPANTHERENDSISSVIDDQVLLMPQVVDLSWMKTSRNHIASLLSYIIDSICTVAGLQILADHEKGRESLMQSMLNAENAQEHIRSNLLLGDLSPSERASLNESNDLIAVLLQYREQLEAMSAALWSCQQYSGDVAPSKDPNGSSHLAWWDKVKELSANCKALEEVIESKLVTSLGDNQPLDLPEEAAASENKDFRNLENGNYEHASEGLATSHRHGVPSLPSKTVVFAGSGSAAKEGEGTRTPARVAKARSSDVAPIPERDTVAELLLVRELQNRISLMPSSEEEERPHGEPAIESCKTVANTDHYHTSTEHLKMGSLQREEGAPASESAKERAPVTNMFLGSSSLFAELKKTLPQVGETVDAGATSSDEEEETFGDDDLMMEMMMGASAATGTDSTGKAQKPARKKKWGRKGRKVRNKDPYGMFLTPDDMLGEGATSETPPVGVTVKGGKHGRKGYTRQTGYGSVRAILQE</sequence>
<feature type="region of interest" description="Disordered" evidence="5">
    <location>
        <begin position="1073"/>
        <end position="1095"/>
    </location>
</feature>